<protein>
    <submittedName>
        <fullName evidence="1">Uncharacterized protein</fullName>
    </submittedName>
</protein>
<sequence>MPAERPYKHAGGSGTILIGEIIVPAVAPGGFAAAQGAAGSFPGAGIPPMSAEIKGRGAVLSSPGLIPGIETSCRRRQAARLGCRDKPGNDKS</sequence>
<proteinExistence type="predicted"/>
<keyword evidence="2" id="KW-1185">Reference proteome</keyword>
<accession>A0ABU0FLE0</accession>
<gene>
    <name evidence="1" type="ORF">J3R73_005215</name>
</gene>
<evidence type="ECO:0000313" key="2">
    <source>
        <dbReference type="Proteomes" id="UP001237448"/>
    </source>
</evidence>
<organism evidence="1 2">
    <name type="scientific">Labrys monachus</name>
    <dbReference type="NCBI Taxonomy" id="217067"/>
    <lineage>
        <taxon>Bacteria</taxon>
        <taxon>Pseudomonadati</taxon>
        <taxon>Pseudomonadota</taxon>
        <taxon>Alphaproteobacteria</taxon>
        <taxon>Hyphomicrobiales</taxon>
        <taxon>Xanthobacteraceae</taxon>
        <taxon>Labrys</taxon>
    </lineage>
</organism>
<dbReference type="EMBL" id="JAUSVK010000001">
    <property type="protein sequence ID" value="MDQ0395423.1"/>
    <property type="molecule type" value="Genomic_DNA"/>
</dbReference>
<evidence type="ECO:0000313" key="1">
    <source>
        <dbReference type="EMBL" id="MDQ0395423.1"/>
    </source>
</evidence>
<comment type="caution">
    <text evidence="1">The sequence shown here is derived from an EMBL/GenBank/DDBJ whole genome shotgun (WGS) entry which is preliminary data.</text>
</comment>
<reference evidence="1 2" key="1">
    <citation type="submission" date="2023-07" db="EMBL/GenBank/DDBJ databases">
        <title>Genomic Encyclopedia of Type Strains, Phase IV (KMG-IV): sequencing the most valuable type-strain genomes for metagenomic binning, comparative biology and taxonomic classification.</title>
        <authorList>
            <person name="Goeker M."/>
        </authorList>
    </citation>
    <scope>NUCLEOTIDE SEQUENCE [LARGE SCALE GENOMIC DNA]</scope>
    <source>
        <strain evidence="1 2">DSM 5896</strain>
    </source>
</reference>
<dbReference type="Proteomes" id="UP001237448">
    <property type="component" value="Unassembled WGS sequence"/>
</dbReference>
<name>A0ABU0FLE0_9HYPH</name>